<dbReference type="AlphaFoldDB" id="A0A136PRR1"/>
<evidence type="ECO:0000313" key="2">
    <source>
        <dbReference type="EMBL" id="KXK60856.1"/>
    </source>
</evidence>
<proteinExistence type="predicted"/>
<feature type="region of interest" description="Disordered" evidence="1">
    <location>
        <begin position="1"/>
        <end position="76"/>
    </location>
</feature>
<sequence length="281" mass="28583">MPPESVTGSLTAGTAPVGPSTPPDIAQRPENEPPDVAQQPRPADVAQRPDGEPTEVHRPGSGPADGRTGGGDLRWTAGRLRDRPELAPELLALAAVEVRGPAARAWVDEVRAVYPQADAAGLARLATARFVRRAGVGGAAATTAGLLAPAVEVAAVLWAQADLVLHLAAAYGRDPGHPDRAVELLVLTRVHADSDRARAALDAARAAARDPDGGPRPAAGPWPSALGAAWRLAAPLTGGEWLPVRLAARLLPGAAVLAAAAGADAATRRLAARAVAAYRAG</sequence>
<dbReference type="EMBL" id="LRQV01000057">
    <property type="protein sequence ID" value="KXK60856.1"/>
    <property type="molecule type" value="Genomic_DNA"/>
</dbReference>
<dbReference type="Proteomes" id="UP000070620">
    <property type="component" value="Unassembled WGS sequence"/>
</dbReference>
<name>A0A136PRR1_9ACTN</name>
<evidence type="ECO:0000256" key="1">
    <source>
        <dbReference type="SAM" id="MobiDB-lite"/>
    </source>
</evidence>
<organism evidence="2 3">
    <name type="scientific">Micromonospora rosaria</name>
    <dbReference type="NCBI Taxonomy" id="47874"/>
    <lineage>
        <taxon>Bacteria</taxon>
        <taxon>Bacillati</taxon>
        <taxon>Actinomycetota</taxon>
        <taxon>Actinomycetes</taxon>
        <taxon>Micromonosporales</taxon>
        <taxon>Micromonosporaceae</taxon>
        <taxon>Micromonospora</taxon>
    </lineage>
</organism>
<comment type="caution">
    <text evidence="2">The sequence shown here is derived from an EMBL/GenBank/DDBJ whole genome shotgun (WGS) entry which is preliminary data.</text>
</comment>
<keyword evidence="3" id="KW-1185">Reference proteome</keyword>
<feature type="compositionally biased region" description="Basic and acidic residues" evidence="1">
    <location>
        <begin position="47"/>
        <end position="58"/>
    </location>
</feature>
<feature type="compositionally biased region" description="Polar residues" evidence="1">
    <location>
        <begin position="1"/>
        <end position="12"/>
    </location>
</feature>
<evidence type="ECO:0000313" key="3">
    <source>
        <dbReference type="Proteomes" id="UP000070620"/>
    </source>
</evidence>
<reference evidence="2 3" key="1">
    <citation type="submission" date="2016-01" db="EMBL/GenBank/DDBJ databases">
        <title>Whole genome sequence and analysis of Micromonospora rosaria DSM 803, which can produce antibacterial substance rosamicin.</title>
        <authorList>
            <person name="Yang H."/>
            <person name="He X."/>
            <person name="Zhu D."/>
        </authorList>
    </citation>
    <scope>NUCLEOTIDE SEQUENCE [LARGE SCALE GENOMIC DNA]</scope>
    <source>
        <strain evidence="2 3">DSM 803</strain>
    </source>
</reference>
<gene>
    <name evidence="2" type="ORF">AWW66_16640</name>
</gene>
<protein>
    <recommendedName>
        <fullName evidence="4">EcsC family protein</fullName>
    </recommendedName>
</protein>
<accession>A0A136PRR1</accession>
<evidence type="ECO:0008006" key="4">
    <source>
        <dbReference type="Google" id="ProtNLM"/>
    </source>
</evidence>